<evidence type="ECO:0000256" key="1">
    <source>
        <dbReference type="SAM" id="MobiDB-lite"/>
    </source>
</evidence>
<feature type="region of interest" description="Disordered" evidence="1">
    <location>
        <begin position="1"/>
        <end position="21"/>
    </location>
</feature>
<evidence type="ECO:0000313" key="2">
    <source>
        <dbReference type="EMBL" id="KAK6314198.1"/>
    </source>
</evidence>
<organism evidence="2 3">
    <name type="scientific">Coregonus suidteri</name>
    <dbReference type="NCBI Taxonomy" id="861788"/>
    <lineage>
        <taxon>Eukaryota</taxon>
        <taxon>Metazoa</taxon>
        <taxon>Chordata</taxon>
        <taxon>Craniata</taxon>
        <taxon>Vertebrata</taxon>
        <taxon>Euteleostomi</taxon>
        <taxon>Actinopterygii</taxon>
        <taxon>Neopterygii</taxon>
        <taxon>Teleostei</taxon>
        <taxon>Protacanthopterygii</taxon>
        <taxon>Salmoniformes</taxon>
        <taxon>Salmonidae</taxon>
        <taxon>Coregoninae</taxon>
        <taxon>Coregonus</taxon>
    </lineage>
</organism>
<reference evidence="2 3" key="1">
    <citation type="submission" date="2021-04" db="EMBL/GenBank/DDBJ databases">
        <authorList>
            <person name="De Guttry C."/>
            <person name="Zahm M."/>
            <person name="Klopp C."/>
            <person name="Cabau C."/>
            <person name="Louis A."/>
            <person name="Berthelot C."/>
            <person name="Parey E."/>
            <person name="Roest Crollius H."/>
            <person name="Montfort J."/>
            <person name="Robinson-Rechavi M."/>
            <person name="Bucao C."/>
            <person name="Bouchez O."/>
            <person name="Gislard M."/>
            <person name="Lluch J."/>
            <person name="Milhes M."/>
            <person name="Lampietro C."/>
            <person name="Lopez Roques C."/>
            <person name="Donnadieu C."/>
            <person name="Braasch I."/>
            <person name="Desvignes T."/>
            <person name="Postlethwait J."/>
            <person name="Bobe J."/>
            <person name="Wedekind C."/>
            <person name="Guiguen Y."/>
        </authorList>
    </citation>
    <scope>NUCLEOTIDE SEQUENCE [LARGE SCALE GENOMIC DNA]</scope>
    <source>
        <strain evidence="2">Cs_M1</strain>
        <tissue evidence="2">Blood</tissue>
    </source>
</reference>
<evidence type="ECO:0000313" key="3">
    <source>
        <dbReference type="Proteomes" id="UP001356427"/>
    </source>
</evidence>
<comment type="caution">
    <text evidence="2">The sequence shown here is derived from an EMBL/GenBank/DDBJ whole genome shotgun (WGS) entry which is preliminary data.</text>
</comment>
<proteinExistence type="predicted"/>
<keyword evidence="3" id="KW-1185">Reference proteome</keyword>
<sequence>MESEVFPCNPQGGRSSLPYPYPQNQSIHWGRRTGDSLCPGPRGMAAVLGFLPQCPQTVHHFHLNSQHAVIKLSNTWTPRIGR</sequence>
<dbReference type="AlphaFoldDB" id="A0AAN8LPD2"/>
<gene>
    <name evidence="2" type="ORF">J4Q44_G00156570</name>
</gene>
<dbReference type="Proteomes" id="UP001356427">
    <property type="component" value="Unassembled WGS sequence"/>
</dbReference>
<dbReference type="EMBL" id="JAGTTL010000013">
    <property type="protein sequence ID" value="KAK6314198.1"/>
    <property type="molecule type" value="Genomic_DNA"/>
</dbReference>
<name>A0AAN8LPD2_9TELE</name>
<accession>A0AAN8LPD2</accession>
<protein>
    <submittedName>
        <fullName evidence="2">Uncharacterized protein</fullName>
    </submittedName>
</protein>